<name>A0A7R8AV06_9EURO</name>
<dbReference type="InterPro" id="IPR040349">
    <property type="entry name" value="Csm1/Pcs1"/>
</dbReference>
<dbReference type="GO" id="GO:0051315">
    <property type="term" value="P:attachment of mitotic spindle microtubules to kinetochore"/>
    <property type="evidence" value="ECO:0007669"/>
    <property type="project" value="TreeGrafter"/>
</dbReference>
<reference evidence="3" key="1">
    <citation type="submission" date="2021-01" db="EMBL/GenBank/DDBJ databases">
        <authorList>
            <consortium name="Aspergillus puulaauensis MK2 genome sequencing consortium"/>
            <person name="Kazuki M."/>
            <person name="Futagami T."/>
        </authorList>
    </citation>
    <scope>NUCLEOTIDE SEQUENCE</scope>
    <source>
        <strain evidence="3">MK2</strain>
    </source>
</reference>
<dbReference type="GO" id="GO:0005730">
    <property type="term" value="C:nucleolus"/>
    <property type="evidence" value="ECO:0007669"/>
    <property type="project" value="TreeGrafter"/>
</dbReference>
<dbReference type="RefSeq" id="XP_041562599.1">
    <property type="nucleotide sequence ID" value="XM_041697028.1"/>
</dbReference>
<dbReference type="Pfam" id="PF12539">
    <property type="entry name" value="Csm1"/>
    <property type="match status" value="1"/>
</dbReference>
<dbReference type="Gene3D" id="3.90.1150.80">
    <property type="match status" value="1"/>
</dbReference>
<evidence type="ECO:0000313" key="3">
    <source>
        <dbReference type="EMBL" id="BCS30413.1"/>
    </source>
</evidence>
<proteinExistence type="predicted"/>
<dbReference type="Proteomes" id="UP000654913">
    <property type="component" value="Chromosome 8"/>
</dbReference>
<dbReference type="KEGG" id="apuu:APUU_80716S"/>
<dbReference type="CDD" id="cd23787">
    <property type="entry name" value="RWD_CSM1"/>
    <property type="match status" value="1"/>
</dbReference>
<feature type="compositionally biased region" description="Polar residues" evidence="1">
    <location>
        <begin position="118"/>
        <end position="131"/>
    </location>
</feature>
<dbReference type="EMBL" id="AP024450">
    <property type="protein sequence ID" value="BCS30413.1"/>
    <property type="molecule type" value="Genomic_DNA"/>
</dbReference>
<dbReference type="FunFam" id="3.90.1150.80:FF:000001">
    <property type="entry name" value="Chromosome segregation protein (Pcs1)"/>
    <property type="match status" value="1"/>
</dbReference>
<feature type="region of interest" description="Disordered" evidence="1">
    <location>
        <begin position="324"/>
        <end position="345"/>
    </location>
</feature>
<sequence length="522" mass="57099">MPKRKAITSLSGLAGSDDEDVMQTGTDHAQNHDERPTKRTRGRPRSKSAEIKPIAETAAPKPQATEPVTRRGTRRGRPKGSRNSGQMAQDATENQETSARVDNDAVPQKAAGDDETEAPQNTAQTSKSTRATKGAPTRGRRKASVQKEVETDGEFQYTPTGGRQQKAVVKTEKPEKKPEPTGRRRPKSVTAPSEDIPEAEPAVQEIVEETIIQEEAPEPVSVSPTKRRQSSLRTSQGSPLKRISEGENEKAGSEPELRRRLGDLTKKHDTLENRYRNLRDIGIVEANANMEKLKKQCERMTTASNNLVSSLKAELEAQKALGQKSRSLQKGLHEREAEVDQLKSDAEQSASQLAAAQTEVKALQTKLAAARNTTATLEQAAVKAPGSAIKGGGANRATAAASAEAAHAAQFAQLKEDLYSDLTGLIIRDVKKREEDSLYDCIQTGGNGTLHFKLVVPHATSADFETAEFQYIPLLDESRDRDLVAILPEYLTVDITFVRQQASKFYTRVIDVLTRRRASQGN</sequence>
<evidence type="ECO:0000256" key="1">
    <source>
        <dbReference type="SAM" id="MobiDB-lite"/>
    </source>
</evidence>
<feature type="compositionally biased region" description="Basic and acidic residues" evidence="1">
    <location>
        <begin position="242"/>
        <end position="265"/>
    </location>
</feature>
<evidence type="ECO:0000259" key="2">
    <source>
        <dbReference type="Pfam" id="PF12539"/>
    </source>
</evidence>
<dbReference type="GO" id="GO:1990644">
    <property type="term" value="F:microtubule site clamp"/>
    <property type="evidence" value="ECO:0007669"/>
    <property type="project" value="TreeGrafter"/>
</dbReference>
<dbReference type="OrthoDB" id="2431049at2759"/>
<feature type="domain" description="Monopolin complex subunit Csm1/Pcs1 C-terminal" evidence="2">
    <location>
        <begin position="413"/>
        <end position="499"/>
    </location>
</feature>
<dbReference type="GO" id="GO:0045144">
    <property type="term" value="P:meiotic sister chromatid segregation"/>
    <property type="evidence" value="ECO:0007669"/>
    <property type="project" value="TreeGrafter"/>
</dbReference>
<dbReference type="PANTHER" id="PTHR28006">
    <property type="entry name" value="MONOPOLIN COMPLEX SUBUNIT CSM1"/>
    <property type="match status" value="1"/>
</dbReference>
<dbReference type="PANTHER" id="PTHR28006:SF1">
    <property type="entry name" value="MONOPOLIN COMPLEX SUBUNIT CSM1"/>
    <property type="match status" value="1"/>
</dbReference>
<keyword evidence="4" id="KW-1185">Reference proteome</keyword>
<dbReference type="GO" id="GO:0034506">
    <property type="term" value="C:chromosome, centromeric core domain"/>
    <property type="evidence" value="ECO:0007669"/>
    <property type="project" value="TreeGrafter"/>
</dbReference>
<gene>
    <name evidence="3" type="ORF">APUU_80716S</name>
</gene>
<feature type="region of interest" description="Disordered" evidence="1">
    <location>
        <begin position="1"/>
        <end position="265"/>
    </location>
</feature>
<dbReference type="GO" id="GO:0033551">
    <property type="term" value="C:monopolin complex"/>
    <property type="evidence" value="ECO:0007669"/>
    <property type="project" value="InterPro"/>
</dbReference>
<protein>
    <recommendedName>
        <fullName evidence="2">Monopolin complex subunit Csm1/Pcs1 C-terminal domain-containing protein</fullName>
    </recommendedName>
</protein>
<feature type="compositionally biased region" description="Basic residues" evidence="1">
    <location>
        <begin position="71"/>
        <end position="80"/>
    </location>
</feature>
<dbReference type="InterPro" id="IPR038608">
    <property type="entry name" value="Csm1/Pcs1_C_sf"/>
</dbReference>
<feature type="compositionally biased region" description="Polar residues" evidence="1">
    <location>
        <begin position="81"/>
        <end position="100"/>
    </location>
</feature>
<feature type="compositionally biased region" description="Acidic residues" evidence="1">
    <location>
        <begin position="206"/>
        <end position="217"/>
    </location>
</feature>
<organism evidence="3 4">
    <name type="scientific">Aspergillus puulaauensis</name>
    <dbReference type="NCBI Taxonomy" id="1220207"/>
    <lineage>
        <taxon>Eukaryota</taxon>
        <taxon>Fungi</taxon>
        <taxon>Dikarya</taxon>
        <taxon>Ascomycota</taxon>
        <taxon>Pezizomycotina</taxon>
        <taxon>Eurotiomycetes</taxon>
        <taxon>Eurotiomycetidae</taxon>
        <taxon>Eurotiales</taxon>
        <taxon>Aspergillaceae</taxon>
        <taxon>Aspergillus</taxon>
    </lineage>
</organism>
<evidence type="ECO:0000313" key="4">
    <source>
        <dbReference type="Proteomes" id="UP000654913"/>
    </source>
</evidence>
<feature type="compositionally biased region" description="Basic and acidic residues" evidence="1">
    <location>
        <begin position="169"/>
        <end position="182"/>
    </location>
</feature>
<dbReference type="GeneID" id="64980410"/>
<feature type="compositionally biased region" description="Basic and acidic residues" evidence="1">
    <location>
        <begin position="331"/>
        <end position="345"/>
    </location>
</feature>
<dbReference type="AlphaFoldDB" id="A0A7R8AV06"/>
<dbReference type="InterPro" id="IPR020981">
    <property type="entry name" value="Csm1/Pcs1_C"/>
</dbReference>
<accession>A0A7R8AV06</accession>
<dbReference type="GO" id="GO:0072686">
    <property type="term" value="C:mitotic spindle"/>
    <property type="evidence" value="ECO:0007669"/>
    <property type="project" value="TreeGrafter"/>
</dbReference>
<reference evidence="3" key="2">
    <citation type="submission" date="2021-02" db="EMBL/GenBank/DDBJ databases">
        <title>Aspergillus puulaauensis MK2 genome sequence.</title>
        <authorList>
            <person name="Futagami T."/>
            <person name="Mori K."/>
            <person name="Kadooka C."/>
            <person name="Tanaka T."/>
        </authorList>
    </citation>
    <scope>NUCLEOTIDE SEQUENCE</scope>
    <source>
        <strain evidence="3">MK2</strain>
    </source>
</reference>